<keyword evidence="9" id="KW-0137">Centromere</keyword>
<keyword evidence="6" id="KW-0995">Kinetochore</keyword>
<protein>
    <submittedName>
        <fullName evidence="11">Uncharacterized protein</fullName>
    </submittedName>
</protein>
<gene>
    <name evidence="11" type="ORF">A6R68_01530</name>
</gene>
<evidence type="ECO:0000256" key="2">
    <source>
        <dbReference type="ARBA" id="ARBA00004629"/>
    </source>
</evidence>
<dbReference type="Proteomes" id="UP000092124">
    <property type="component" value="Unassembled WGS sequence"/>
</dbReference>
<dbReference type="GO" id="GO:0051301">
    <property type="term" value="P:cell division"/>
    <property type="evidence" value="ECO:0007669"/>
    <property type="project" value="UniProtKB-KW"/>
</dbReference>
<evidence type="ECO:0000256" key="8">
    <source>
        <dbReference type="ARBA" id="ARBA00023306"/>
    </source>
</evidence>
<evidence type="ECO:0000256" key="9">
    <source>
        <dbReference type="ARBA" id="ARBA00023328"/>
    </source>
</evidence>
<proteinExistence type="predicted"/>
<keyword evidence="4" id="KW-0132">Cell division</keyword>
<evidence type="ECO:0000256" key="10">
    <source>
        <dbReference type="SAM" id="MobiDB-lite"/>
    </source>
</evidence>
<comment type="subcellular location">
    <subcellularLocation>
        <location evidence="2">Chromosome</location>
        <location evidence="2">Centromere</location>
        <location evidence="2">Kinetochore</location>
    </subcellularLocation>
    <subcellularLocation>
        <location evidence="1">Nucleus</location>
    </subcellularLocation>
</comment>
<keyword evidence="12" id="KW-1185">Reference proteome</keyword>
<dbReference type="EMBL" id="LZPO01066593">
    <property type="protein sequence ID" value="OBS69927.1"/>
    <property type="molecule type" value="Genomic_DNA"/>
</dbReference>
<evidence type="ECO:0000256" key="6">
    <source>
        <dbReference type="ARBA" id="ARBA00022838"/>
    </source>
</evidence>
<dbReference type="Pfam" id="PF03980">
    <property type="entry name" value="Nnf1"/>
    <property type="match status" value="1"/>
</dbReference>
<organism evidence="11 12">
    <name type="scientific">Neotoma lepida</name>
    <name type="common">Desert woodrat</name>
    <dbReference type="NCBI Taxonomy" id="56216"/>
    <lineage>
        <taxon>Eukaryota</taxon>
        <taxon>Metazoa</taxon>
        <taxon>Chordata</taxon>
        <taxon>Craniata</taxon>
        <taxon>Vertebrata</taxon>
        <taxon>Euteleostomi</taxon>
        <taxon>Mammalia</taxon>
        <taxon>Eutheria</taxon>
        <taxon>Euarchontoglires</taxon>
        <taxon>Glires</taxon>
        <taxon>Rodentia</taxon>
        <taxon>Myomorpha</taxon>
        <taxon>Muroidea</taxon>
        <taxon>Cricetidae</taxon>
        <taxon>Neotominae</taxon>
        <taxon>Neotoma</taxon>
    </lineage>
</organism>
<keyword evidence="8" id="KW-0131">Cell cycle</keyword>
<name>A0A1A6GX53_NEOLE</name>
<dbReference type="GO" id="GO:0000444">
    <property type="term" value="C:MIS12/MIND type complex"/>
    <property type="evidence" value="ECO:0007669"/>
    <property type="project" value="InterPro"/>
</dbReference>
<keyword evidence="5" id="KW-0498">Mitosis</keyword>
<keyword evidence="3" id="KW-0158">Chromosome</keyword>
<dbReference type="GO" id="GO:0005634">
    <property type="term" value="C:nucleus"/>
    <property type="evidence" value="ECO:0007669"/>
    <property type="project" value="UniProtKB-SubCell"/>
</dbReference>
<keyword evidence="7" id="KW-0539">Nucleus</keyword>
<feature type="non-terminal residue" evidence="11">
    <location>
        <position position="106"/>
    </location>
</feature>
<evidence type="ECO:0000313" key="12">
    <source>
        <dbReference type="Proteomes" id="UP000092124"/>
    </source>
</evidence>
<evidence type="ECO:0000256" key="4">
    <source>
        <dbReference type="ARBA" id="ARBA00022618"/>
    </source>
</evidence>
<accession>A0A1A6GX53</accession>
<comment type="caution">
    <text evidence="11">The sequence shown here is derived from an EMBL/GenBank/DDBJ whole genome shotgun (WGS) entry which is preliminary data.</text>
</comment>
<evidence type="ECO:0000256" key="5">
    <source>
        <dbReference type="ARBA" id="ARBA00022776"/>
    </source>
</evidence>
<feature type="region of interest" description="Disordered" evidence="10">
    <location>
        <begin position="43"/>
        <end position="66"/>
    </location>
</feature>
<evidence type="ECO:0000313" key="11">
    <source>
        <dbReference type="EMBL" id="OBS69927.1"/>
    </source>
</evidence>
<feature type="compositionally biased region" description="Basic and acidic residues" evidence="10">
    <location>
        <begin position="43"/>
        <end position="53"/>
    </location>
</feature>
<dbReference type="InterPro" id="IPR007128">
    <property type="entry name" value="PMF1/Nnf1"/>
</dbReference>
<dbReference type="AlphaFoldDB" id="A0A1A6GX53"/>
<reference evidence="11 12" key="1">
    <citation type="submission" date="2016-06" db="EMBL/GenBank/DDBJ databases">
        <title>The Draft Genome Sequence and Annotation of the Desert Woodrat Neotoma lepida.</title>
        <authorList>
            <person name="Campbell M."/>
            <person name="Oakeson K.F."/>
            <person name="Yandell M."/>
            <person name="Halpert J.R."/>
            <person name="Dearing D."/>
        </authorList>
    </citation>
    <scope>NUCLEOTIDE SEQUENCE [LARGE SCALE GENOMIC DNA]</scope>
    <source>
        <strain evidence="11">417</strain>
        <tissue evidence="11">Liver</tissue>
    </source>
</reference>
<dbReference type="STRING" id="56216.A0A1A6GX53"/>
<evidence type="ECO:0000256" key="7">
    <source>
        <dbReference type="ARBA" id="ARBA00023242"/>
    </source>
</evidence>
<sequence>MLQRIYGKFMTQLRASIWEEISDIKEEGNLEAVMNCLDKTTEKHLGDPVESHRTQSSSPKLHSQRTLTTSRFLSSTSCRFRRISDFRMSISLPVSELHFAVPAPRR</sequence>
<evidence type="ECO:0000256" key="1">
    <source>
        <dbReference type="ARBA" id="ARBA00004123"/>
    </source>
</evidence>
<dbReference type="OrthoDB" id="18453at2759"/>
<evidence type="ECO:0000256" key="3">
    <source>
        <dbReference type="ARBA" id="ARBA00022454"/>
    </source>
</evidence>